<proteinExistence type="predicted"/>
<comment type="caution">
    <text evidence="1">The sequence shown here is derived from an EMBL/GenBank/DDBJ whole genome shotgun (WGS) entry which is preliminary data.</text>
</comment>
<name>A0A0J9E9N3_9RHOB</name>
<organism evidence="1 2">
    <name type="scientific">Candidatus Rhodobacter oscarellae</name>
    <dbReference type="NCBI Taxonomy" id="1675527"/>
    <lineage>
        <taxon>Bacteria</taxon>
        <taxon>Pseudomonadati</taxon>
        <taxon>Pseudomonadota</taxon>
        <taxon>Alphaproteobacteria</taxon>
        <taxon>Rhodobacterales</taxon>
        <taxon>Rhodobacter group</taxon>
        <taxon>Rhodobacter</taxon>
    </lineage>
</organism>
<dbReference type="EMBL" id="LFTY01000002">
    <property type="protein sequence ID" value="KMW59495.1"/>
    <property type="molecule type" value="Genomic_DNA"/>
</dbReference>
<dbReference type="RefSeq" id="WP_049644966.1">
    <property type="nucleotide sequence ID" value="NZ_LFTY01000002.1"/>
</dbReference>
<protein>
    <recommendedName>
        <fullName evidence="3">DUF1826 domain-containing protein</fullName>
    </recommendedName>
</protein>
<dbReference type="OrthoDB" id="5342505at2"/>
<sequence>MTSDEKAPQDAVLGVGIADTPAELGAFLHPGCVAAIWRRQTPRDVQIWLDGLDPQVLPQGRVTLRPHAVADTARHLFDEAGLPAGPERDWLHNDVVTLADIFSGLLPARFLRLRLDVVTTNACSKFHIDAITSQLVCTYRGTGTQYGISHDGNDPKRVFTAQTGSPILLRGTLWPTKPVSNLLHRSPPIEGTGETRLILVLDPVPALEDQST</sequence>
<dbReference type="Proteomes" id="UP000037178">
    <property type="component" value="Unassembled WGS sequence"/>
</dbReference>
<dbReference type="AlphaFoldDB" id="A0A0J9E9N3"/>
<dbReference type="InterPro" id="IPR014955">
    <property type="entry name" value="DUF1826"/>
</dbReference>
<reference evidence="1 2" key="1">
    <citation type="submission" date="2015-06" db="EMBL/GenBank/DDBJ databases">
        <title>Draft genome sequence of an Alphaproteobacteria species associated to the Mediterranean sponge Oscarella lobularis.</title>
        <authorList>
            <person name="Jourda C."/>
            <person name="Santini S."/>
            <person name="Claverie J.-M."/>
        </authorList>
    </citation>
    <scope>NUCLEOTIDE SEQUENCE [LARGE SCALE GENOMIC DNA]</scope>
    <source>
        <strain evidence="1">IGS</strain>
    </source>
</reference>
<keyword evidence="2" id="KW-1185">Reference proteome</keyword>
<evidence type="ECO:0000313" key="2">
    <source>
        <dbReference type="Proteomes" id="UP000037178"/>
    </source>
</evidence>
<dbReference type="Pfam" id="PF08856">
    <property type="entry name" value="DUF1826"/>
    <property type="match status" value="1"/>
</dbReference>
<dbReference type="PATRIC" id="fig|1675527.3.peg.4684"/>
<evidence type="ECO:0008006" key="3">
    <source>
        <dbReference type="Google" id="ProtNLM"/>
    </source>
</evidence>
<gene>
    <name evidence="1" type="ORF">AIOL_004477</name>
</gene>
<evidence type="ECO:0000313" key="1">
    <source>
        <dbReference type="EMBL" id="KMW59495.1"/>
    </source>
</evidence>
<accession>A0A0J9E9N3</accession>
<dbReference type="STRING" id="1675527.AIOL_004477"/>